<gene>
    <name evidence="5" type="ORF">ACFOND_11215</name>
</gene>
<dbReference type="InterPro" id="IPR045851">
    <property type="entry name" value="AMP-bd_C_sf"/>
</dbReference>
<dbReference type="EMBL" id="JBHRYN010000012">
    <property type="protein sequence ID" value="MFC3702215.1"/>
    <property type="molecule type" value="Genomic_DNA"/>
</dbReference>
<evidence type="ECO:0000256" key="1">
    <source>
        <dbReference type="ARBA" id="ARBA00022741"/>
    </source>
</evidence>
<dbReference type="PANTHER" id="PTHR43272">
    <property type="entry name" value="LONG-CHAIN-FATTY-ACID--COA LIGASE"/>
    <property type="match status" value="1"/>
</dbReference>
<organism evidence="5 6">
    <name type="scientific">Reinekea marina</name>
    <dbReference type="NCBI Taxonomy" id="1310421"/>
    <lineage>
        <taxon>Bacteria</taxon>
        <taxon>Pseudomonadati</taxon>
        <taxon>Pseudomonadota</taxon>
        <taxon>Gammaproteobacteria</taxon>
        <taxon>Oceanospirillales</taxon>
        <taxon>Saccharospirillaceae</taxon>
        <taxon>Reinekea</taxon>
    </lineage>
</organism>
<keyword evidence="2" id="KW-0067">ATP-binding</keyword>
<dbReference type="Gene3D" id="3.40.50.12780">
    <property type="entry name" value="N-terminal domain of ligase-like"/>
    <property type="match status" value="1"/>
</dbReference>
<protein>
    <submittedName>
        <fullName evidence="5">AMP-binding protein</fullName>
    </submittedName>
</protein>
<evidence type="ECO:0000259" key="4">
    <source>
        <dbReference type="Pfam" id="PF00501"/>
    </source>
</evidence>
<evidence type="ECO:0000313" key="5">
    <source>
        <dbReference type="EMBL" id="MFC3702215.1"/>
    </source>
</evidence>
<dbReference type="SUPFAM" id="SSF56801">
    <property type="entry name" value="Acetyl-CoA synthetase-like"/>
    <property type="match status" value="1"/>
</dbReference>
<feature type="domain" description="AMP-dependent synthetase/ligase" evidence="4">
    <location>
        <begin position="11"/>
        <end position="384"/>
    </location>
</feature>
<dbReference type="Pfam" id="PF00501">
    <property type="entry name" value="AMP-binding"/>
    <property type="match status" value="1"/>
</dbReference>
<dbReference type="Proteomes" id="UP001595710">
    <property type="component" value="Unassembled WGS sequence"/>
</dbReference>
<evidence type="ECO:0000256" key="3">
    <source>
        <dbReference type="ARBA" id="ARBA00024484"/>
    </source>
</evidence>
<name>A0ABV7WUV0_9GAMM</name>
<keyword evidence="6" id="KW-1185">Reference proteome</keyword>
<comment type="caution">
    <text evidence="5">The sequence shown here is derived from an EMBL/GenBank/DDBJ whole genome shotgun (WGS) entry which is preliminary data.</text>
</comment>
<evidence type="ECO:0000256" key="2">
    <source>
        <dbReference type="ARBA" id="ARBA00022840"/>
    </source>
</evidence>
<sequence length="548" mass="60736">MNYRTPLEMLRSHAENSGDRPFLHQPANRQWRIITWKESLRQVQVIAAGLQAQGLQPGDKVAILAKNSAEWFLADWAIMMAGMISVPIYSTAGESTLKYILEHSEAKAVFVGKLDDVTAANNVLDGSIPRIAFPYPTANADMQWNQWLQDYQPIENPVDPSLDDIMSIVYTSGSTGNPKGVIITFKNFASVSETHSKSMELGPEDRAVSYLPLAHITERGVIQGPSLYGGGKIYFVESLDTFVDDLKYAQPTLFLSVPRLWTRFQSGVYEKLPAKKLEKLLKIPLIGKLIAKKVRTGLGLNSARLFGSGSAPISPSILQWYTTIGVNICEGWGMTETTGLSCTNLPFEASRIGTIGMPCDCVEMSLSDEGEIIIKGDAVFKEYYKNPEATAEAFTDGWFHTGDRALKNPDGSFKIIGRVKEEFKTGKGKYVAPVPIESLLASNANIEQICVMGTGRKQPVAVIVLAEHLQNAERAPIRESLQETLTSVNEKLESHQKLDCLIVAKDAWTIENQYLTPTLKIKRTDLEDHYRTIAMKGELSSVIWEDEV</sequence>
<dbReference type="PANTHER" id="PTHR43272:SF33">
    <property type="entry name" value="AMP-BINDING DOMAIN-CONTAINING PROTEIN-RELATED"/>
    <property type="match status" value="1"/>
</dbReference>
<accession>A0ABV7WUV0</accession>
<dbReference type="Pfam" id="PF23562">
    <property type="entry name" value="AMP-binding_C_3"/>
    <property type="match status" value="1"/>
</dbReference>
<comment type="catalytic activity">
    <reaction evidence="3">
        <text>a long-chain fatty acid + ATP + CoA = a long-chain fatty acyl-CoA + AMP + diphosphate</text>
        <dbReference type="Rhea" id="RHEA:15421"/>
        <dbReference type="ChEBI" id="CHEBI:30616"/>
        <dbReference type="ChEBI" id="CHEBI:33019"/>
        <dbReference type="ChEBI" id="CHEBI:57287"/>
        <dbReference type="ChEBI" id="CHEBI:57560"/>
        <dbReference type="ChEBI" id="CHEBI:83139"/>
        <dbReference type="ChEBI" id="CHEBI:456215"/>
        <dbReference type="EC" id="6.2.1.3"/>
    </reaction>
    <physiologicalReaction direction="left-to-right" evidence="3">
        <dbReference type="Rhea" id="RHEA:15422"/>
    </physiologicalReaction>
</comment>
<dbReference type="InterPro" id="IPR042099">
    <property type="entry name" value="ANL_N_sf"/>
</dbReference>
<evidence type="ECO:0000313" key="6">
    <source>
        <dbReference type="Proteomes" id="UP001595710"/>
    </source>
</evidence>
<dbReference type="PROSITE" id="PS00455">
    <property type="entry name" value="AMP_BINDING"/>
    <property type="match status" value="1"/>
</dbReference>
<dbReference type="InterPro" id="IPR020845">
    <property type="entry name" value="AMP-binding_CS"/>
</dbReference>
<proteinExistence type="predicted"/>
<reference evidence="6" key="1">
    <citation type="journal article" date="2019" name="Int. J. Syst. Evol. Microbiol.">
        <title>The Global Catalogue of Microorganisms (GCM) 10K type strain sequencing project: providing services to taxonomists for standard genome sequencing and annotation.</title>
        <authorList>
            <consortium name="The Broad Institute Genomics Platform"/>
            <consortium name="The Broad Institute Genome Sequencing Center for Infectious Disease"/>
            <person name="Wu L."/>
            <person name="Ma J."/>
        </authorList>
    </citation>
    <scope>NUCLEOTIDE SEQUENCE [LARGE SCALE GENOMIC DNA]</scope>
    <source>
        <strain evidence="6">CECT 8288</strain>
    </source>
</reference>
<dbReference type="RefSeq" id="WP_290281467.1">
    <property type="nucleotide sequence ID" value="NZ_JAUFQI010000001.1"/>
</dbReference>
<keyword evidence="1" id="KW-0547">Nucleotide-binding</keyword>
<dbReference type="Gene3D" id="3.30.300.30">
    <property type="match status" value="1"/>
</dbReference>
<dbReference type="InterPro" id="IPR000873">
    <property type="entry name" value="AMP-dep_synth/lig_dom"/>
</dbReference>